<organism evidence="5 6">
    <name type="scientific">Rheinheimera tilapiae</name>
    <dbReference type="NCBI Taxonomy" id="875043"/>
    <lineage>
        <taxon>Bacteria</taxon>
        <taxon>Pseudomonadati</taxon>
        <taxon>Pseudomonadota</taxon>
        <taxon>Gammaproteobacteria</taxon>
        <taxon>Chromatiales</taxon>
        <taxon>Chromatiaceae</taxon>
        <taxon>Rheinheimera</taxon>
    </lineage>
</organism>
<dbReference type="Pfam" id="PF14509">
    <property type="entry name" value="GH97_C"/>
    <property type="match status" value="1"/>
</dbReference>
<evidence type="ECO:0000259" key="4">
    <source>
        <dbReference type="Pfam" id="PF14509"/>
    </source>
</evidence>
<feature type="signal peptide" evidence="1">
    <location>
        <begin position="1"/>
        <end position="30"/>
    </location>
</feature>
<feature type="domain" description="Glycosyl-hydrolase 97 catalytic" evidence="2">
    <location>
        <begin position="316"/>
        <end position="493"/>
    </location>
</feature>
<dbReference type="EC" id="3.2.1.-" evidence="5"/>
<dbReference type="InterPro" id="IPR017853">
    <property type="entry name" value="GH"/>
</dbReference>
<reference evidence="5 6" key="1">
    <citation type="submission" date="2024-09" db="EMBL/GenBank/DDBJ databases">
        <authorList>
            <person name="Sun Q."/>
            <person name="Mori K."/>
        </authorList>
    </citation>
    <scope>NUCLEOTIDE SEQUENCE [LARGE SCALE GENOMIC DNA]</scope>
    <source>
        <strain evidence="5 6">KCTC 23315</strain>
    </source>
</reference>
<dbReference type="Gene3D" id="2.70.98.10">
    <property type="match status" value="1"/>
</dbReference>
<dbReference type="PANTHER" id="PTHR35803">
    <property type="entry name" value="GLUCAN 1,4-ALPHA-GLUCOSIDASE SUSB-RELATED"/>
    <property type="match status" value="1"/>
</dbReference>
<keyword evidence="5" id="KW-0378">Hydrolase</keyword>
<keyword evidence="6" id="KW-1185">Reference proteome</keyword>
<dbReference type="InterPro" id="IPR014718">
    <property type="entry name" value="GH-type_carb-bd"/>
</dbReference>
<sequence>MAFDRTNKLRGWLCVPVVLLCWLMAAAAVAAEGQRWQLLSPDKQIALELLLSQDALTYQVSYRGKAVLKPSVLGLAFKGQPLLKTGLLADKVSSRSHDAQWQPVWGQRAQIRDHYNEITLQLRESTAPGRQFTLVFRSFDDGVAFRYQVPAQAALAGELVISDELTEFAFARNFSAWWVEAYRNLSFEYQYMNSALSSVSVAHTPLTLTDDGIAVAVHEAALVDYSSMTLRNITDNHITLKADLMPWGGANPGMDSSATVDRVYTKAPFQSPWRTIQIAPTEAALLNSSLILNLNEPMAAGTDTSYIKPGKYMGIWWEMHIGEKDWSPGPLQGATTARAMQYIDFASKHDIDGLLIEGWNQGWEGQWWQRPPTFSFTKPVKGFDIDKVAAYAKAKGVELIGHHETAAGISYYEQQMADAFKYYQRLGVHSVKMGYVGKRLDGREWHDGQYMVRHFKKVVDTAAAHQVMVNAHETVKDTGLSRTYPNLMTRESVRGMEYNGGSPDSGNLPNHTVIIPFTRGLSGPIDFTPGIFNFNYQKHRPNNRVPSTLANQLALYVTLYSPLQMVADLPENYMPGGKLHPAFAFIDAVPTDWQQSMALDGKIGQYLVMARQDKHSERWFVGATSNEQARTLQLPLQFLDKNRSYDLVIYQDAADAHWQTNPMAYQIQRRQVSSKDLITLQLAPGGGAALELIPR</sequence>
<dbReference type="InterPro" id="IPR019563">
    <property type="entry name" value="GH97_catalytic"/>
</dbReference>
<dbReference type="InterPro" id="IPR013785">
    <property type="entry name" value="Aldolase_TIM"/>
</dbReference>
<dbReference type="PANTHER" id="PTHR35803:SF1">
    <property type="entry name" value="GLUCAN 1,4-ALPHA-GLUCOSIDASE SUSB"/>
    <property type="match status" value="1"/>
</dbReference>
<proteinExistence type="predicted"/>
<comment type="caution">
    <text evidence="5">The sequence shown here is derived from an EMBL/GenBank/DDBJ whole genome shotgun (WGS) entry which is preliminary data.</text>
</comment>
<evidence type="ECO:0000313" key="5">
    <source>
        <dbReference type="EMBL" id="MFC0047960.1"/>
    </source>
</evidence>
<dbReference type="EMBL" id="JBHLXP010000001">
    <property type="protein sequence ID" value="MFC0047960.1"/>
    <property type="molecule type" value="Genomic_DNA"/>
</dbReference>
<evidence type="ECO:0000313" key="6">
    <source>
        <dbReference type="Proteomes" id="UP001589813"/>
    </source>
</evidence>
<dbReference type="InterPro" id="IPR052720">
    <property type="entry name" value="Glycosyl_hydrolase_97"/>
</dbReference>
<protein>
    <submittedName>
        <fullName evidence="5">Glycoside hydrolase family 97 protein</fullName>
        <ecNumber evidence="5">3.2.1.-</ecNumber>
    </submittedName>
</protein>
<name>A0ABV6BAQ9_9GAMM</name>
<feature type="chain" id="PRO_5046319413" evidence="1">
    <location>
        <begin position="31"/>
        <end position="695"/>
    </location>
</feature>
<dbReference type="InterPro" id="IPR029486">
    <property type="entry name" value="GH97_N"/>
</dbReference>
<feature type="domain" description="Glycosyl-hydrolase 97 C-terminal oligomerisation" evidence="4">
    <location>
        <begin position="592"/>
        <end position="692"/>
    </location>
</feature>
<dbReference type="RefSeq" id="WP_377241693.1">
    <property type="nucleotide sequence ID" value="NZ_JBHLXP010000001.1"/>
</dbReference>
<evidence type="ECO:0000259" key="3">
    <source>
        <dbReference type="Pfam" id="PF14508"/>
    </source>
</evidence>
<gene>
    <name evidence="5" type="ORF">ACFFJP_06635</name>
</gene>
<feature type="domain" description="Glycosyl-hydrolase 97 N-terminal" evidence="3">
    <location>
        <begin position="39"/>
        <end position="297"/>
    </location>
</feature>
<dbReference type="Gene3D" id="3.20.20.70">
    <property type="entry name" value="Aldolase class I"/>
    <property type="match status" value="1"/>
</dbReference>
<dbReference type="Pfam" id="PF14508">
    <property type="entry name" value="GH97_N"/>
    <property type="match status" value="1"/>
</dbReference>
<evidence type="ECO:0000256" key="1">
    <source>
        <dbReference type="SAM" id="SignalP"/>
    </source>
</evidence>
<dbReference type="Proteomes" id="UP001589813">
    <property type="component" value="Unassembled WGS sequence"/>
</dbReference>
<accession>A0ABV6BAQ9</accession>
<dbReference type="SUPFAM" id="SSF51445">
    <property type="entry name" value="(Trans)glycosidases"/>
    <property type="match status" value="1"/>
</dbReference>
<evidence type="ECO:0000259" key="2">
    <source>
        <dbReference type="Pfam" id="PF10566"/>
    </source>
</evidence>
<keyword evidence="5" id="KW-0326">Glycosidase</keyword>
<dbReference type="Pfam" id="PF10566">
    <property type="entry name" value="Glyco_hydro_97"/>
    <property type="match status" value="1"/>
</dbReference>
<keyword evidence="1" id="KW-0732">Signal</keyword>
<dbReference type="GO" id="GO:0016798">
    <property type="term" value="F:hydrolase activity, acting on glycosyl bonds"/>
    <property type="evidence" value="ECO:0007669"/>
    <property type="project" value="UniProtKB-KW"/>
</dbReference>
<dbReference type="InterPro" id="IPR029483">
    <property type="entry name" value="GH97_C"/>
</dbReference>